<keyword evidence="4" id="KW-1185">Reference proteome</keyword>
<dbReference type="InterPro" id="IPR036291">
    <property type="entry name" value="NAD(P)-bd_dom_sf"/>
</dbReference>
<evidence type="ECO:0000313" key="3">
    <source>
        <dbReference type="EMBL" id="GAA1987279.1"/>
    </source>
</evidence>
<dbReference type="InterPro" id="IPR002347">
    <property type="entry name" value="SDR_fam"/>
</dbReference>
<evidence type="ECO:0000313" key="4">
    <source>
        <dbReference type="Proteomes" id="UP001501116"/>
    </source>
</evidence>
<sequence>MVATLRGRAAFRRLEGDEHGGKGAHGMPGFELNGKNALVTGGARGIGKAIVAAFLEAGANVVIGDRDEETGTATAAELGAGFVRLDVTDSASLDAAVAHVAAELGSLDVHVNNAGTVINKPAVDTTDEEWRRVLSINLDGVFFGCRAAAKRMLAQDSGGSIVNIGSMSGHIANHPQPQASYNASKAGVIHLTKSLAAEWARGGVRVNSISPGYVGTELTKQGMSNEDWKKTWLESTPMGRVAEPSEIAPAAVFLASGASSYFTGSDLVVDGGYTVW</sequence>
<dbReference type="PANTHER" id="PTHR42760:SF115">
    <property type="entry name" value="3-OXOACYL-[ACYL-CARRIER-PROTEIN] REDUCTASE FABG"/>
    <property type="match status" value="1"/>
</dbReference>
<dbReference type="InterPro" id="IPR020904">
    <property type="entry name" value="Sc_DH/Rdtase_CS"/>
</dbReference>
<protein>
    <submittedName>
        <fullName evidence="3">SDR family NAD(P)-dependent oxidoreductase</fullName>
    </submittedName>
</protein>
<comment type="caution">
    <text evidence="3">The sequence shown here is derived from an EMBL/GenBank/DDBJ whole genome shotgun (WGS) entry which is preliminary data.</text>
</comment>
<dbReference type="Proteomes" id="UP001501116">
    <property type="component" value="Unassembled WGS sequence"/>
</dbReference>
<dbReference type="EMBL" id="BAAANN010000046">
    <property type="protein sequence ID" value="GAA1987279.1"/>
    <property type="molecule type" value="Genomic_DNA"/>
</dbReference>
<dbReference type="SUPFAM" id="SSF51735">
    <property type="entry name" value="NAD(P)-binding Rossmann-fold domains"/>
    <property type="match status" value="1"/>
</dbReference>
<reference evidence="4" key="1">
    <citation type="journal article" date="2019" name="Int. J. Syst. Evol. Microbiol.">
        <title>The Global Catalogue of Microorganisms (GCM) 10K type strain sequencing project: providing services to taxonomists for standard genome sequencing and annotation.</title>
        <authorList>
            <consortium name="The Broad Institute Genomics Platform"/>
            <consortium name="The Broad Institute Genome Sequencing Center for Infectious Disease"/>
            <person name="Wu L."/>
            <person name="Ma J."/>
        </authorList>
    </citation>
    <scope>NUCLEOTIDE SEQUENCE [LARGE SCALE GENOMIC DNA]</scope>
    <source>
        <strain evidence="4">JCM 14545</strain>
    </source>
</reference>
<comment type="similarity">
    <text evidence="1">Belongs to the short-chain dehydrogenases/reductases (SDR) family.</text>
</comment>
<dbReference type="PRINTS" id="PR00081">
    <property type="entry name" value="GDHRDH"/>
</dbReference>
<gene>
    <name evidence="3" type="ORF">GCM10009754_76670</name>
</gene>
<evidence type="ECO:0000256" key="1">
    <source>
        <dbReference type="ARBA" id="ARBA00006484"/>
    </source>
</evidence>
<dbReference type="NCBIfam" id="NF005559">
    <property type="entry name" value="PRK07231.1"/>
    <property type="match status" value="1"/>
</dbReference>
<dbReference type="PANTHER" id="PTHR42760">
    <property type="entry name" value="SHORT-CHAIN DEHYDROGENASES/REDUCTASES FAMILY MEMBER"/>
    <property type="match status" value="1"/>
</dbReference>
<organism evidence="3 4">
    <name type="scientific">Amycolatopsis minnesotensis</name>
    <dbReference type="NCBI Taxonomy" id="337894"/>
    <lineage>
        <taxon>Bacteria</taxon>
        <taxon>Bacillati</taxon>
        <taxon>Actinomycetota</taxon>
        <taxon>Actinomycetes</taxon>
        <taxon>Pseudonocardiales</taxon>
        <taxon>Pseudonocardiaceae</taxon>
        <taxon>Amycolatopsis</taxon>
    </lineage>
</organism>
<proteinExistence type="inferred from homology"/>
<dbReference type="Pfam" id="PF13561">
    <property type="entry name" value="adh_short_C2"/>
    <property type="match status" value="1"/>
</dbReference>
<dbReference type="Gene3D" id="3.40.50.720">
    <property type="entry name" value="NAD(P)-binding Rossmann-like Domain"/>
    <property type="match status" value="1"/>
</dbReference>
<dbReference type="PRINTS" id="PR00080">
    <property type="entry name" value="SDRFAMILY"/>
</dbReference>
<name>A0ABP5DX17_9PSEU</name>
<evidence type="ECO:0000256" key="2">
    <source>
        <dbReference type="ARBA" id="ARBA00023002"/>
    </source>
</evidence>
<dbReference type="PROSITE" id="PS00061">
    <property type="entry name" value="ADH_SHORT"/>
    <property type="match status" value="1"/>
</dbReference>
<keyword evidence="2" id="KW-0560">Oxidoreductase</keyword>
<accession>A0ABP5DX17</accession>